<name>A0A5A9XG78_9BACT</name>
<keyword evidence="2" id="KW-1185">Reference proteome</keyword>
<dbReference type="Gene3D" id="1.20.1290.10">
    <property type="entry name" value="AhpD-like"/>
    <property type="match status" value="1"/>
</dbReference>
<dbReference type="OrthoDB" id="5405923at2"/>
<sequence>MKKHFAAAKSHGATDAELREAIAYGAIAPGGRAKNFALDMLAEIEKE</sequence>
<dbReference type="InterPro" id="IPR029032">
    <property type="entry name" value="AhpD-like"/>
</dbReference>
<protein>
    <submittedName>
        <fullName evidence="1">Uncharacterized protein</fullName>
    </submittedName>
</protein>
<organism evidence="1 2">
    <name type="scientific">Oryzomonas rubra</name>
    <dbReference type="NCBI Taxonomy" id="2509454"/>
    <lineage>
        <taxon>Bacteria</taxon>
        <taxon>Pseudomonadati</taxon>
        <taxon>Thermodesulfobacteriota</taxon>
        <taxon>Desulfuromonadia</taxon>
        <taxon>Geobacterales</taxon>
        <taxon>Geobacteraceae</taxon>
        <taxon>Oryzomonas</taxon>
    </lineage>
</organism>
<comment type="caution">
    <text evidence="1">The sequence shown here is derived from an EMBL/GenBank/DDBJ whole genome shotgun (WGS) entry which is preliminary data.</text>
</comment>
<dbReference type="AlphaFoldDB" id="A0A5A9XG78"/>
<evidence type="ECO:0000313" key="1">
    <source>
        <dbReference type="EMBL" id="KAA0891884.1"/>
    </source>
</evidence>
<dbReference type="EMBL" id="SRSD01000005">
    <property type="protein sequence ID" value="KAA0891884.1"/>
    <property type="molecule type" value="Genomic_DNA"/>
</dbReference>
<dbReference type="SUPFAM" id="SSF69118">
    <property type="entry name" value="AhpD-like"/>
    <property type="match status" value="1"/>
</dbReference>
<gene>
    <name evidence="1" type="ORF">ET418_09865</name>
</gene>
<accession>A0A5A9XG78</accession>
<dbReference type="Proteomes" id="UP000324298">
    <property type="component" value="Unassembled WGS sequence"/>
</dbReference>
<proteinExistence type="predicted"/>
<reference evidence="1 2" key="1">
    <citation type="submission" date="2019-04" db="EMBL/GenBank/DDBJ databases">
        <title>Geobacter ruber sp. nov., ferric-reducing bacteria isolated from paddy soil.</title>
        <authorList>
            <person name="Xu Z."/>
            <person name="Masuda Y."/>
            <person name="Itoh H."/>
            <person name="Senoo K."/>
        </authorList>
    </citation>
    <scope>NUCLEOTIDE SEQUENCE [LARGE SCALE GENOMIC DNA]</scope>
    <source>
        <strain evidence="1 2">Red88</strain>
    </source>
</reference>
<evidence type="ECO:0000313" key="2">
    <source>
        <dbReference type="Proteomes" id="UP000324298"/>
    </source>
</evidence>